<proteinExistence type="predicted"/>
<accession>A0AAF0TCR7</accession>
<evidence type="ECO:0000259" key="1">
    <source>
        <dbReference type="Pfam" id="PF17919"/>
    </source>
</evidence>
<organism evidence="2 3">
    <name type="scientific">Solanum verrucosum</name>
    <dbReference type="NCBI Taxonomy" id="315347"/>
    <lineage>
        <taxon>Eukaryota</taxon>
        <taxon>Viridiplantae</taxon>
        <taxon>Streptophyta</taxon>
        <taxon>Embryophyta</taxon>
        <taxon>Tracheophyta</taxon>
        <taxon>Spermatophyta</taxon>
        <taxon>Magnoliopsida</taxon>
        <taxon>eudicotyledons</taxon>
        <taxon>Gunneridae</taxon>
        <taxon>Pentapetalae</taxon>
        <taxon>asterids</taxon>
        <taxon>lamiids</taxon>
        <taxon>Solanales</taxon>
        <taxon>Solanaceae</taxon>
        <taxon>Solanoideae</taxon>
        <taxon>Solaneae</taxon>
        <taxon>Solanum</taxon>
    </lineage>
</organism>
<dbReference type="Proteomes" id="UP001234989">
    <property type="component" value="Chromosome 2"/>
</dbReference>
<keyword evidence="3" id="KW-1185">Reference proteome</keyword>
<dbReference type="PANTHER" id="PTHR34072">
    <property type="entry name" value="ENZYMATIC POLYPROTEIN-RELATED"/>
    <property type="match status" value="1"/>
</dbReference>
<dbReference type="PANTHER" id="PTHR34072:SF59">
    <property type="entry name" value="CCHC-TYPE INTEGRASE"/>
    <property type="match status" value="1"/>
</dbReference>
<dbReference type="AlphaFoldDB" id="A0AAF0TCR7"/>
<feature type="domain" description="Reverse transcriptase/retrotransposon-derived protein RNase H-like" evidence="1">
    <location>
        <begin position="5"/>
        <end position="95"/>
    </location>
</feature>
<dbReference type="InterPro" id="IPR041577">
    <property type="entry name" value="RT_RNaseH_2"/>
</dbReference>
<evidence type="ECO:0000313" key="2">
    <source>
        <dbReference type="EMBL" id="WMV13689.1"/>
    </source>
</evidence>
<feature type="non-terminal residue" evidence="2">
    <location>
        <position position="1"/>
    </location>
</feature>
<gene>
    <name evidence="2" type="ORF">MTR67_007074</name>
</gene>
<dbReference type="EMBL" id="CP133613">
    <property type="protein sequence ID" value="WMV13689.1"/>
    <property type="molecule type" value="Genomic_DNA"/>
</dbReference>
<reference evidence="2" key="1">
    <citation type="submission" date="2023-08" db="EMBL/GenBank/DDBJ databases">
        <title>A de novo genome assembly of Solanum verrucosum Schlechtendal, a Mexican diploid species geographically isolated from the other diploid A-genome species in potato relatives.</title>
        <authorList>
            <person name="Hosaka K."/>
        </authorList>
    </citation>
    <scope>NUCLEOTIDE SEQUENCE</scope>
    <source>
        <tissue evidence="2">Young leaves</tissue>
    </source>
</reference>
<sequence length="113" mass="13113">IIFQWLDECEISFLELKTRFTTTPILTLPEDSDGYVIYCDVSKVVLGCVLMQQGKVITYASIQLKAHENNYSIHDLELADIVFALKIWRQYLYGIYVDVFTDQKSLLCLPRNN</sequence>
<dbReference type="SUPFAM" id="SSF56672">
    <property type="entry name" value="DNA/RNA polymerases"/>
    <property type="match status" value="1"/>
</dbReference>
<dbReference type="Pfam" id="PF17919">
    <property type="entry name" value="RT_RNaseH_2"/>
    <property type="match status" value="1"/>
</dbReference>
<dbReference type="InterPro" id="IPR043502">
    <property type="entry name" value="DNA/RNA_pol_sf"/>
</dbReference>
<name>A0AAF0TCR7_SOLVR</name>
<protein>
    <recommendedName>
        <fullName evidence="1">Reverse transcriptase/retrotransposon-derived protein RNase H-like domain-containing protein</fullName>
    </recommendedName>
</protein>
<evidence type="ECO:0000313" key="3">
    <source>
        <dbReference type="Proteomes" id="UP001234989"/>
    </source>
</evidence>